<dbReference type="AlphaFoldDB" id="A0A381VTY2"/>
<evidence type="ECO:0000259" key="6">
    <source>
        <dbReference type="Pfam" id="PF19289"/>
    </source>
</evidence>
<comment type="similarity">
    <text evidence="1">Belongs to the peptidase U62 family.</text>
</comment>
<dbReference type="Pfam" id="PF19289">
    <property type="entry name" value="PmbA_TldD_3rd"/>
    <property type="match status" value="1"/>
</dbReference>
<dbReference type="PANTHER" id="PTHR30624">
    <property type="entry name" value="UNCHARACTERIZED PROTEIN TLDD AND PMBA"/>
    <property type="match status" value="1"/>
</dbReference>
<dbReference type="GO" id="GO:0008237">
    <property type="term" value="F:metallopeptidase activity"/>
    <property type="evidence" value="ECO:0007669"/>
    <property type="project" value="UniProtKB-KW"/>
</dbReference>
<evidence type="ECO:0000259" key="7">
    <source>
        <dbReference type="Pfam" id="PF19290"/>
    </source>
</evidence>
<evidence type="ECO:0000256" key="3">
    <source>
        <dbReference type="ARBA" id="ARBA00022801"/>
    </source>
</evidence>
<dbReference type="FunFam" id="3.30.2290.10:FF:000003">
    <property type="entry name" value="Zinc-dependent protease, TldD/PmbA family"/>
    <property type="match status" value="1"/>
</dbReference>
<name>A0A381VTY2_9ZZZZ</name>
<protein>
    <recommendedName>
        <fullName evidence="9">TldD/PmbA family protein</fullName>
    </recommendedName>
</protein>
<feature type="domain" description="Metalloprotease TldD/E N-terminal" evidence="5">
    <location>
        <begin position="20"/>
        <end position="84"/>
    </location>
</feature>
<dbReference type="InterPro" id="IPR051463">
    <property type="entry name" value="Peptidase_U62_metallo"/>
</dbReference>
<dbReference type="InterPro" id="IPR045569">
    <property type="entry name" value="Metalloprtase-TldD/E_C"/>
</dbReference>
<evidence type="ECO:0000256" key="4">
    <source>
        <dbReference type="ARBA" id="ARBA00023049"/>
    </source>
</evidence>
<dbReference type="InterPro" id="IPR002510">
    <property type="entry name" value="Metalloprtase-TldD/E_N"/>
</dbReference>
<sequence length="496" mass="55644">VKEFLDIALNTAETKGADYADIRISRHKNQSIRTREERIQGISNSESYGFGVRVLVDGTWGFAASHRLTKNNVANITLRALDIARANRVVQRIPIRLAEVESYEDQWSSPIKKDPFQVPVNDKIDLLLTVNEEALKVKGAKYCSSSMLFMNEEKHFASTEGSVIYQNLHRAYPSFTVTAIDSERGEFETRTVDVLPMGLGYEYVEQSNLVEQAPNIAEEAVRKLTAKSVEPGPKDLILHPSHLWLTIHESVGHPTELDRALGYEANYAGTSFLTVEKMGKLKFGSDRVNFVADKTIEGGLATCGYDDDGVKTTEWHLVKDGIFIDYQTTRDQVHWEKYQAARRSAGLPEVNRSYGCSYGDSWSSIPFQRMPNIHLEPGKEALTLDELIADTQDGIYIVGDASYSIDQQRYNFQFGGQAFFEIKNGKIAGMLKDVAYQANTQEFWNSCDAICDERSWELGGTYYDGKGQPGQSNAVSHGCSPARFRKVNVLNTQKQI</sequence>
<dbReference type="InterPro" id="IPR036059">
    <property type="entry name" value="TldD/PmbA_sf"/>
</dbReference>
<gene>
    <name evidence="8" type="ORF">METZ01_LOCUS95877</name>
</gene>
<feature type="non-terminal residue" evidence="8">
    <location>
        <position position="1"/>
    </location>
</feature>
<evidence type="ECO:0008006" key="9">
    <source>
        <dbReference type="Google" id="ProtNLM"/>
    </source>
</evidence>
<evidence type="ECO:0000256" key="1">
    <source>
        <dbReference type="ARBA" id="ARBA00005836"/>
    </source>
</evidence>
<dbReference type="InterPro" id="IPR035068">
    <property type="entry name" value="TldD/PmbA_N"/>
</dbReference>
<evidence type="ECO:0000259" key="5">
    <source>
        <dbReference type="Pfam" id="PF01523"/>
    </source>
</evidence>
<dbReference type="EMBL" id="UINC01009600">
    <property type="protein sequence ID" value="SVA43023.1"/>
    <property type="molecule type" value="Genomic_DNA"/>
</dbReference>
<dbReference type="PANTHER" id="PTHR30624:SF10">
    <property type="entry name" value="CONSERVED PROTEIN"/>
    <property type="match status" value="1"/>
</dbReference>
<dbReference type="GO" id="GO:0006508">
    <property type="term" value="P:proteolysis"/>
    <property type="evidence" value="ECO:0007669"/>
    <property type="project" value="UniProtKB-KW"/>
</dbReference>
<reference evidence="8" key="1">
    <citation type="submission" date="2018-05" db="EMBL/GenBank/DDBJ databases">
        <authorList>
            <person name="Lanie J.A."/>
            <person name="Ng W.-L."/>
            <person name="Kazmierczak K.M."/>
            <person name="Andrzejewski T.M."/>
            <person name="Davidsen T.M."/>
            <person name="Wayne K.J."/>
            <person name="Tettelin H."/>
            <person name="Glass J.I."/>
            <person name="Rusch D."/>
            <person name="Podicherti R."/>
            <person name="Tsui H.-C.T."/>
            <person name="Winkler M.E."/>
        </authorList>
    </citation>
    <scope>NUCLEOTIDE SEQUENCE</scope>
</reference>
<dbReference type="Pfam" id="PF01523">
    <property type="entry name" value="PmbA_TldD_1st"/>
    <property type="match status" value="1"/>
</dbReference>
<evidence type="ECO:0000313" key="8">
    <source>
        <dbReference type="EMBL" id="SVA43023.1"/>
    </source>
</evidence>
<feature type="domain" description="Metalloprotease TldD/E central" evidence="7">
    <location>
        <begin position="114"/>
        <end position="225"/>
    </location>
</feature>
<evidence type="ECO:0000256" key="2">
    <source>
        <dbReference type="ARBA" id="ARBA00022670"/>
    </source>
</evidence>
<accession>A0A381VTY2</accession>
<feature type="domain" description="Metalloprotease TldD/E C-terminal" evidence="6">
    <location>
        <begin position="235"/>
        <end position="489"/>
    </location>
</feature>
<keyword evidence="2" id="KW-0645">Protease</keyword>
<dbReference type="SUPFAM" id="SSF111283">
    <property type="entry name" value="Putative modulator of DNA gyrase, PmbA/TldD"/>
    <property type="match status" value="1"/>
</dbReference>
<proteinExistence type="inferred from homology"/>
<dbReference type="GO" id="GO:0005829">
    <property type="term" value="C:cytosol"/>
    <property type="evidence" value="ECO:0007669"/>
    <property type="project" value="TreeGrafter"/>
</dbReference>
<organism evidence="8">
    <name type="scientific">marine metagenome</name>
    <dbReference type="NCBI Taxonomy" id="408172"/>
    <lineage>
        <taxon>unclassified sequences</taxon>
        <taxon>metagenomes</taxon>
        <taxon>ecological metagenomes</taxon>
    </lineage>
</organism>
<dbReference type="Gene3D" id="3.30.2290.10">
    <property type="entry name" value="PmbA/TldD superfamily"/>
    <property type="match status" value="1"/>
</dbReference>
<dbReference type="Pfam" id="PF19290">
    <property type="entry name" value="PmbA_TldD_2nd"/>
    <property type="match status" value="1"/>
</dbReference>
<keyword evidence="4" id="KW-0482">Metalloprotease</keyword>
<dbReference type="InterPro" id="IPR045570">
    <property type="entry name" value="Metalloprtase-TldD/E_cen_dom"/>
</dbReference>
<keyword evidence="3" id="KW-0378">Hydrolase</keyword>